<dbReference type="OrthoDB" id="25494at2157"/>
<comment type="caution">
    <text evidence="7">The sequence shown here is derived from an EMBL/GenBank/DDBJ whole genome shotgun (WGS) entry which is preliminary data.</text>
</comment>
<evidence type="ECO:0000313" key="9">
    <source>
        <dbReference type="Proteomes" id="UP000050320"/>
    </source>
</evidence>
<dbReference type="SUPFAM" id="SSF52518">
    <property type="entry name" value="Thiamin diphosphate-binding fold (THDP-binding)"/>
    <property type="match status" value="1"/>
</dbReference>
<evidence type="ECO:0000256" key="5">
    <source>
        <dbReference type="ARBA" id="ARBA00023052"/>
    </source>
</evidence>
<dbReference type="PROSITE" id="PS00801">
    <property type="entry name" value="TRANSKETOLASE_1"/>
    <property type="match status" value="1"/>
</dbReference>
<dbReference type="GO" id="GO:0006082">
    <property type="term" value="P:organic acid metabolic process"/>
    <property type="evidence" value="ECO:0007669"/>
    <property type="project" value="UniProtKB-ARBA"/>
</dbReference>
<dbReference type="AlphaFoldDB" id="A0A0P9CNH2"/>
<accession>A0A0P9CNH2</accession>
<reference evidence="8 9" key="2">
    <citation type="submission" date="2015-09" db="EMBL/GenBank/DDBJ databases">
        <title>Heavy metals and arsenic resistance mechanisms in polyextremophilic archaea of the family Ferroplasmaceae.</title>
        <authorList>
            <person name="Bulaev A.G."/>
            <person name="Kanygina A.V."/>
        </authorList>
    </citation>
    <scope>NUCLEOTIDE SEQUENCE [LARGE SCALE GENOMIC DNA]</scope>
    <source>
        <strain evidence="8 9">VT</strain>
    </source>
</reference>
<protein>
    <submittedName>
        <fullName evidence="7">Transketolase</fullName>
    </submittedName>
</protein>
<dbReference type="GO" id="GO:0016740">
    <property type="term" value="F:transferase activity"/>
    <property type="evidence" value="ECO:0007669"/>
    <property type="project" value="UniProtKB-KW"/>
</dbReference>
<dbReference type="Proteomes" id="UP000050320">
    <property type="component" value="Unassembled WGS sequence"/>
</dbReference>
<evidence type="ECO:0000256" key="3">
    <source>
        <dbReference type="ARBA" id="ARBA00022679"/>
    </source>
</evidence>
<dbReference type="GeneID" id="84221753"/>
<evidence type="ECO:0000256" key="4">
    <source>
        <dbReference type="ARBA" id="ARBA00022723"/>
    </source>
</evidence>
<reference evidence="7 10" key="1">
    <citation type="submission" date="2015-09" db="EMBL/GenBank/DDBJ databases">
        <title>Draft genome sequence of Acidiplasma aeolicum DSM 18409.</title>
        <authorList>
            <person name="Hemp J."/>
        </authorList>
    </citation>
    <scope>NUCLEOTIDE SEQUENCE [LARGE SCALE GENOMIC DNA]</scope>
    <source>
        <strain evidence="7 10">V</strain>
    </source>
</reference>
<dbReference type="InterPro" id="IPR005474">
    <property type="entry name" value="Transketolase_N"/>
</dbReference>
<keyword evidence="3" id="KW-0808">Transferase</keyword>
<comment type="cofactor">
    <cofactor evidence="1">
        <name>thiamine diphosphate</name>
        <dbReference type="ChEBI" id="CHEBI:58937"/>
    </cofactor>
</comment>
<feature type="domain" description="Transketolase N-terminal" evidence="6">
    <location>
        <begin position="12"/>
        <end position="262"/>
    </location>
</feature>
<dbReference type="Gene3D" id="3.40.50.970">
    <property type="match status" value="1"/>
</dbReference>
<dbReference type="EMBL" id="LJCQ01000125">
    <property type="protein sequence ID" value="KPV47147.1"/>
    <property type="molecule type" value="Genomic_DNA"/>
</dbReference>
<dbReference type="Proteomes" id="UP000050515">
    <property type="component" value="Unassembled WGS sequence"/>
</dbReference>
<keyword evidence="9" id="KW-1185">Reference proteome</keyword>
<dbReference type="PANTHER" id="PTHR47514">
    <property type="entry name" value="TRANSKETOLASE N-TERMINAL SECTION-RELATED"/>
    <property type="match status" value="1"/>
</dbReference>
<evidence type="ECO:0000256" key="1">
    <source>
        <dbReference type="ARBA" id="ARBA00001964"/>
    </source>
</evidence>
<organism evidence="7 10">
    <name type="scientific">Acidiplasma aeolicum</name>
    <dbReference type="NCBI Taxonomy" id="507754"/>
    <lineage>
        <taxon>Archaea</taxon>
        <taxon>Methanobacteriati</taxon>
        <taxon>Thermoplasmatota</taxon>
        <taxon>Thermoplasmata</taxon>
        <taxon>Thermoplasmatales</taxon>
        <taxon>Ferroplasmaceae</taxon>
        <taxon>Acidiplasma</taxon>
    </lineage>
</organism>
<dbReference type="EMBL" id="LKBG01000275">
    <property type="protein sequence ID" value="KQB33813.1"/>
    <property type="molecule type" value="Genomic_DNA"/>
</dbReference>
<dbReference type="InterPro" id="IPR049557">
    <property type="entry name" value="Transketolase_CS"/>
</dbReference>
<dbReference type="InterPro" id="IPR029061">
    <property type="entry name" value="THDP-binding"/>
</dbReference>
<dbReference type="RefSeq" id="WP_048100823.1">
    <property type="nucleotide sequence ID" value="NZ_JBBYJF010000010.1"/>
</dbReference>
<dbReference type="GO" id="GO:0044272">
    <property type="term" value="P:sulfur compound biosynthetic process"/>
    <property type="evidence" value="ECO:0007669"/>
    <property type="project" value="UniProtKB-ARBA"/>
</dbReference>
<dbReference type="Pfam" id="PF00456">
    <property type="entry name" value="Transketolase_N"/>
    <property type="match status" value="1"/>
</dbReference>
<sequence>MEAYSLNDLKPLAKEVRKKIIEMVYTAKSGHPGGSLSITDVLTVLYFKEMNIDPKNPSDPNRDILVMSKGHASPALYAVLSLRGYFSEDLLSGFRNKNSDLEGHVHRGIPGVESSTGSLGQGLGVAIGFALAAKLDHNPKRIYAILGDGEMEEGNIWESMLAASKYHLDNLTAIVDRNMIQLDGFTENIMPLGDISEKARAFGWNTIIINGHDFNEIINAIETAKSVKNRPTMIVANTVKGKGVSYMENNPKYHGAPPKNEEEYIRALNDIEAM</sequence>
<evidence type="ECO:0000259" key="6">
    <source>
        <dbReference type="Pfam" id="PF00456"/>
    </source>
</evidence>
<evidence type="ECO:0000313" key="10">
    <source>
        <dbReference type="Proteomes" id="UP000050515"/>
    </source>
</evidence>
<name>A0A0P9CNH2_9ARCH</name>
<dbReference type="CDD" id="cd02012">
    <property type="entry name" value="TPP_TK"/>
    <property type="match status" value="1"/>
</dbReference>
<evidence type="ECO:0000313" key="7">
    <source>
        <dbReference type="EMBL" id="KPV47147.1"/>
    </source>
</evidence>
<dbReference type="PANTHER" id="PTHR47514:SF1">
    <property type="entry name" value="TRANSKETOLASE N-TERMINAL SECTION-RELATED"/>
    <property type="match status" value="1"/>
</dbReference>
<evidence type="ECO:0000313" key="8">
    <source>
        <dbReference type="EMBL" id="KQB33813.1"/>
    </source>
</evidence>
<dbReference type="PATRIC" id="fig|507754.4.peg.714"/>
<comment type="similarity">
    <text evidence="2">Belongs to the transketolase family.</text>
</comment>
<keyword evidence="4" id="KW-0479">Metal-binding</keyword>
<proteinExistence type="inferred from homology"/>
<dbReference type="GO" id="GO:0046872">
    <property type="term" value="F:metal ion binding"/>
    <property type="evidence" value="ECO:0007669"/>
    <property type="project" value="UniProtKB-KW"/>
</dbReference>
<evidence type="ECO:0000256" key="2">
    <source>
        <dbReference type="ARBA" id="ARBA00007131"/>
    </source>
</evidence>
<keyword evidence="5" id="KW-0786">Thiamine pyrophosphate</keyword>
<gene>
    <name evidence="8" type="ORF">AOG54_01660</name>
    <name evidence="7" type="ORF">SE19_02310</name>
</gene>